<keyword evidence="3 5" id="KW-0479">Metal-binding</keyword>
<dbReference type="PANTHER" id="PTHR24305:SF166">
    <property type="entry name" value="CYTOCHROME P450 12A4, MITOCHONDRIAL-RELATED"/>
    <property type="match status" value="1"/>
</dbReference>
<evidence type="ECO:0000256" key="2">
    <source>
        <dbReference type="ARBA" id="ARBA00010617"/>
    </source>
</evidence>
<comment type="cofactor">
    <cofactor evidence="1">
        <name>heme</name>
        <dbReference type="ChEBI" id="CHEBI:30413"/>
    </cofactor>
</comment>
<evidence type="ECO:0000256" key="3">
    <source>
        <dbReference type="ARBA" id="ARBA00022723"/>
    </source>
</evidence>
<evidence type="ECO:0000313" key="7">
    <source>
        <dbReference type="EMBL" id="MBE1537258.1"/>
    </source>
</evidence>
<organism evidence="7 8">
    <name type="scientific">Actinomadura algeriensis</name>
    <dbReference type="NCBI Taxonomy" id="1679523"/>
    <lineage>
        <taxon>Bacteria</taxon>
        <taxon>Bacillati</taxon>
        <taxon>Actinomycetota</taxon>
        <taxon>Actinomycetes</taxon>
        <taxon>Streptosporangiales</taxon>
        <taxon>Thermomonosporaceae</taxon>
        <taxon>Actinomadura</taxon>
    </lineage>
</organism>
<comment type="caution">
    <text evidence="7">The sequence shown here is derived from an EMBL/GenBank/DDBJ whole genome shotgun (WGS) entry which is preliminary data.</text>
</comment>
<gene>
    <name evidence="7" type="ORF">H4W34_007091</name>
</gene>
<dbReference type="SUPFAM" id="SSF48264">
    <property type="entry name" value="Cytochrome P450"/>
    <property type="match status" value="1"/>
</dbReference>
<dbReference type="Pfam" id="PF00067">
    <property type="entry name" value="p450"/>
    <property type="match status" value="1"/>
</dbReference>
<reference evidence="7 8" key="1">
    <citation type="submission" date="2020-10" db="EMBL/GenBank/DDBJ databases">
        <title>Sequencing the genomes of 1000 actinobacteria strains.</title>
        <authorList>
            <person name="Klenk H.-P."/>
        </authorList>
    </citation>
    <scope>NUCLEOTIDE SEQUENCE [LARGE SCALE GENOMIC DNA]</scope>
    <source>
        <strain evidence="7 8">DSM 46744</strain>
    </source>
</reference>
<dbReference type="EMBL" id="JADBDZ010000001">
    <property type="protein sequence ID" value="MBE1537258.1"/>
    <property type="molecule type" value="Genomic_DNA"/>
</dbReference>
<evidence type="ECO:0000256" key="4">
    <source>
        <dbReference type="ARBA" id="ARBA00023004"/>
    </source>
</evidence>
<dbReference type="PRINTS" id="PR00385">
    <property type="entry name" value="P450"/>
</dbReference>
<dbReference type="InterPro" id="IPR017972">
    <property type="entry name" value="Cyt_P450_CS"/>
</dbReference>
<evidence type="ECO:0000256" key="6">
    <source>
        <dbReference type="SAM" id="MobiDB-lite"/>
    </source>
</evidence>
<dbReference type="InterPro" id="IPR002403">
    <property type="entry name" value="Cyt_P450_E_grp-IV"/>
</dbReference>
<dbReference type="RefSeq" id="WP_318784522.1">
    <property type="nucleotide sequence ID" value="NZ_JADBDZ010000001.1"/>
</dbReference>
<sequence length="475" mass="52816">MSEQHVRLPRSRPLAPPPPGSGLKAVPGHPGMPVVGEALRFMRDFEGLARARYSAYGPVSWGGFLGRRGVLAQGPEAAETILSGRDPAFAAAPVNRWYFGPLLPGALLMFDGEPHREQRRLMGQAFTRPRMRRYHEAMRPGIESAVARWRPGPAFRLYDHVERFTFDLAAEVFMGVGADDENTARIAVAFRDLMQAPFTCVRFRVPGLPRLRWAKGLRARALLEDFLYARLPAGRRGDGDDLFTALCQAEEEDGGRRFGDREVVDHMIHLLQAAHDTTTITIAAMAYFLGREPAWQERLRAEARSVLGDPGTPGVAYADLPRLALTGQVMKESLRLVSPVLGQIRQTVADAALLGHHVPAGTTVFVPTLTNQRLPQYWPDPERFDPGRFAPERGEDAVHRYAWAPFGGGVHKCIGLHFADMQVKAIMSEMLRRYRWRLPAGTGWPFGIGTLTTVRDGLPIVLERLPSAVRSVRDE</sequence>
<dbReference type="Proteomes" id="UP000627838">
    <property type="component" value="Unassembled WGS sequence"/>
</dbReference>
<evidence type="ECO:0000256" key="5">
    <source>
        <dbReference type="RuleBase" id="RU000461"/>
    </source>
</evidence>
<dbReference type="PANTHER" id="PTHR24305">
    <property type="entry name" value="CYTOCHROME P450"/>
    <property type="match status" value="1"/>
</dbReference>
<keyword evidence="5" id="KW-0560">Oxidoreductase</keyword>
<dbReference type="InterPro" id="IPR050121">
    <property type="entry name" value="Cytochrome_P450_monoxygenase"/>
</dbReference>
<keyword evidence="8" id="KW-1185">Reference proteome</keyword>
<evidence type="ECO:0000313" key="8">
    <source>
        <dbReference type="Proteomes" id="UP000627838"/>
    </source>
</evidence>
<keyword evidence="5" id="KW-0349">Heme</keyword>
<dbReference type="Gene3D" id="1.10.630.10">
    <property type="entry name" value="Cytochrome P450"/>
    <property type="match status" value="1"/>
</dbReference>
<dbReference type="InterPro" id="IPR001128">
    <property type="entry name" value="Cyt_P450"/>
</dbReference>
<evidence type="ECO:0000256" key="1">
    <source>
        <dbReference type="ARBA" id="ARBA00001971"/>
    </source>
</evidence>
<dbReference type="PRINTS" id="PR00465">
    <property type="entry name" value="EP450IV"/>
</dbReference>
<feature type="region of interest" description="Disordered" evidence="6">
    <location>
        <begin position="1"/>
        <end position="29"/>
    </location>
</feature>
<proteinExistence type="inferred from homology"/>
<name>A0ABR9K3T3_9ACTN</name>
<keyword evidence="4 5" id="KW-0408">Iron</keyword>
<dbReference type="InterPro" id="IPR036396">
    <property type="entry name" value="Cyt_P450_sf"/>
</dbReference>
<protein>
    <submittedName>
        <fullName evidence="7">Cytochrome P450</fullName>
    </submittedName>
</protein>
<keyword evidence="5" id="KW-0503">Monooxygenase</keyword>
<accession>A0ABR9K3T3</accession>
<dbReference type="PROSITE" id="PS00086">
    <property type="entry name" value="CYTOCHROME_P450"/>
    <property type="match status" value="1"/>
</dbReference>
<comment type="similarity">
    <text evidence="2 5">Belongs to the cytochrome P450 family.</text>
</comment>